<proteinExistence type="predicted"/>
<accession>A0A0U5H2Y8</accession>
<dbReference type="GeneID" id="91108018"/>
<dbReference type="InterPro" id="IPR055808">
    <property type="entry name" value="DUF7384"/>
</dbReference>
<gene>
    <name evidence="1" type="ORF">HHUB_3340</name>
</gene>
<sequence>MNDVNPARVAADADVLAADVFVDGDARAALDHARSHSWVELVASDQLLDDAEAVIAALGDSDLAADWRERIEDEATLVSHPEGDQPALGAAHAADAAHVLTYDESLRSARTGMELKGRVDVSVKAPDAFARLFDPEKLYPTVVGGDYPGPDRDPRE</sequence>
<keyword evidence="2" id="KW-1185">Reference proteome</keyword>
<dbReference type="RefSeq" id="WP_059057691.1">
    <property type="nucleotide sequence ID" value="NZ_CEML01000001.1"/>
</dbReference>
<organism evidence="1 2">
    <name type="scientific">Halobacterium hubeiense</name>
    <dbReference type="NCBI Taxonomy" id="1407499"/>
    <lineage>
        <taxon>Archaea</taxon>
        <taxon>Methanobacteriati</taxon>
        <taxon>Methanobacteriota</taxon>
        <taxon>Stenosarchaea group</taxon>
        <taxon>Halobacteria</taxon>
        <taxon>Halobacteriales</taxon>
        <taxon>Halobacteriaceae</taxon>
        <taxon>Halobacterium</taxon>
    </lineage>
</organism>
<dbReference type="EMBL" id="LN831302">
    <property type="protein sequence ID" value="CQH60992.1"/>
    <property type="molecule type" value="Genomic_DNA"/>
</dbReference>
<name>A0A0U5H2Y8_9EURY</name>
<dbReference type="OrthoDB" id="214734at2157"/>
<dbReference type="Pfam" id="PF24109">
    <property type="entry name" value="DUF7384"/>
    <property type="match status" value="1"/>
</dbReference>
<evidence type="ECO:0008006" key="3">
    <source>
        <dbReference type="Google" id="ProtNLM"/>
    </source>
</evidence>
<evidence type="ECO:0000313" key="2">
    <source>
        <dbReference type="Proteomes" id="UP000066737"/>
    </source>
</evidence>
<dbReference type="KEGG" id="hhb:Hhub_3340"/>
<dbReference type="Proteomes" id="UP000066737">
    <property type="component" value="Chromosome I"/>
</dbReference>
<dbReference type="AlphaFoldDB" id="A0A0U5H2Y8"/>
<evidence type="ECO:0000313" key="1">
    <source>
        <dbReference type="EMBL" id="CQH60992.1"/>
    </source>
</evidence>
<reference evidence="2" key="1">
    <citation type="journal article" date="2016" name="Environ. Microbiol.">
        <title>The complete genome of a viable archaeum isolated from 123-million-year-old rock salt.</title>
        <authorList>
            <person name="Jaakkola S.T."/>
            <person name="Pfeiffer F."/>
            <person name="Ravantti J.J."/>
            <person name="Guo Q."/>
            <person name="Liu Y."/>
            <person name="Chen X."/>
            <person name="Ma H."/>
            <person name="Yang C."/>
            <person name="Oksanen H.M."/>
            <person name="Bamford D.H."/>
        </authorList>
    </citation>
    <scope>NUCLEOTIDE SEQUENCE</scope>
    <source>
        <strain evidence="2">JI20-1</strain>
    </source>
</reference>
<protein>
    <recommendedName>
        <fullName evidence="3">DUF188 family protein</fullName>
    </recommendedName>
</protein>